<dbReference type="SUPFAM" id="SSF55200">
    <property type="entry name" value="Translation initiation factor IF3, C-terminal domain"/>
    <property type="match status" value="1"/>
</dbReference>
<dbReference type="InterPro" id="IPR001288">
    <property type="entry name" value="Translation_initiation_fac_3"/>
</dbReference>
<evidence type="ECO:0000256" key="1">
    <source>
        <dbReference type="ARBA" id="ARBA00005439"/>
    </source>
</evidence>
<proteinExistence type="inferred from homology"/>
<organism evidence="6 7">
    <name type="scientific">Myodes glareolus</name>
    <name type="common">Bank vole</name>
    <name type="synonym">Clethrionomys glareolus</name>
    <dbReference type="NCBI Taxonomy" id="447135"/>
    <lineage>
        <taxon>Eukaryota</taxon>
        <taxon>Metazoa</taxon>
        <taxon>Chordata</taxon>
        <taxon>Craniata</taxon>
        <taxon>Vertebrata</taxon>
        <taxon>Euteleostomi</taxon>
        <taxon>Mammalia</taxon>
        <taxon>Eutheria</taxon>
        <taxon>Euarchontoglires</taxon>
        <taxon>Glires</taxon>
        <taxon>Rodentia</taxon>
        <taxon>Myomorpha</taxon>
        <taxon>Muroidea</taxon>
        <taxon>Cricetidae</taxon>
        <taxon>Arvicolinae</taxon>
        <taxon>Myodes</taxon>
    </lineage>
</organism>
<accession>A0AAW0I8J9</accession>
<dbReference type="GO" id="GO:0043022">
    <property type="term" value="F:ribosome binding"/>
    <property type="evidence" value="ECO:0007669"/>
    <property type="project" value="TreeGrafter"/>
</dbReference>
<dbReference type="GO" id="GO:0005739">
    <property type="term" value="C:mitochondrion"/>
    <property type="evidence" value="ECO:0007669"/>
    <property type="project" value="TreeGrafter"/>
</dbReference>
<dbReference type="GO" id="GO:0070124">
    <property type="term" value="P:mitochondrial translational initiation"/>
    <property type="evidence" value="ECO:0007669"/>
    <property type="project" value="TreeGrafter"/>
</dbReference>
<evidence type="ECO:0000259" key="5">
    <source>
        <dbReference type="Pfam" id="PF05198"/>
    </source>
</evidence>
<dbReference type="AlphaFoldDB" id="A0AAW0I8J9"/>
<dbReference type="InterPro" id="IPR036787">
    <property type="entry name" value="T_IF-3_N_sf"/>
</dbReference>
<evidence type="ECO:0000313" key="7">
    <source>
        <dbReference type="Proteomes" id="UP001488838"/>
    </source>
</evidence>
<dbReference type="SUPFAM" id="SSF54364">
    <property type="entry name" value="Translation initiation factor IF3, N-terminal domain"/>
    <property type="match status" value="1"/>
</dbReference>
<dbReference type="PANTHER" id="PTHR10938">
    <property type="entry name" value="TRANSLATION INITIATION FACTOR IF-3"/>
    <property type="match status" value="1"/>
</dbReference>
<reference evidence="6 7" key="1">
    <citation type="journal article" date="2023" name="bioRxiv">
        <title>Conserved and derived expression patterns and positive selection on dental genes reveal complex evolutionary context of ever-growing rodent molars.</title>
        <authorList>
            <person name="Calamari Z.T."/>
            <person name="Song A."/>
            <person name="Cohen E."/>
            <person name="Akter M."/>
            <person name="Roy R.D."/>
            <person name="Hallikas O."/>
            <person name="Christensen M.M."/>
            <person name="Li P."/>
            <person name="Marangoni P."/>
            <person name="Jernvall J."/>
            <person name="Klein O.D."/>
        </authorList>
    </citation>
    <scope>NUCLEOTIDE SEQUENCE [LARGE SCALE GENOMIC DNA]</scope>
    <source>
        <strain evidence="6">V071</strain>
    </source>
</reference>
<evidence type="ECO:0000256" key="3">
    <source>
        <dbReference type="ARBA" id="ARBA00022917"/>
    </source>
</evidence>
<protein>
    <recommendedName>
        <fullName evidence="5">Translation initiation factor 3 N-terminal domain-containing protein</fullName>
    </recommendedName>
</protein>
<keyword evidence="3" id="KW-0648">Protein biosynthesis</keyword>
<gene>
    <name evidence="6" type="ORF">U0070_025142</name>
</gene>
<dbReference type="EMBL" id="JBBHLL010000195">
    <property type="protein sequence ID" value="KAK7810494.1"/>
    <property type="molecule type" value="Genomic_DNA"/>
</dbReference>
<evidence type="ECO:0000313" key="6">
    <source>
        <dbReference type="EMBL" id="KAK7810494.1"/>
    </source>
</evidence>
<dbReference type="Proteomes" id="UP001488838">
    <property type="component" value="Unassembled WGS sequence"/>
</dbReference>
<feature type="region of interest" description="Disordered" evidence="4">
    <location>
        <begin position="79"/>
        <end position="102"/>
    </location>
</feature>
<dbReference type="Pfam" id="PF05198">
    <property type="entry name" value="IF3_N"/>
    <property type="match status" value="1"/>
</dbReference>
<feature type="region of interest" description="Disordered" evidence="4">
    <location>
        <begin position="293"/>
        <end position="321"/>
    </location>
</feature>
<keyword evidence="7" id="KW-1185">Reference proteome</keyword>
<keyword evidence="2" id="KW-0396">Initiation factor</keyword>
<evidence type="ECO:0000256" key="2">
    <source>
        <dbReference type="ARBA" id="ARBA00022540"/>
    </source>
</evidence>
<dbReference type="InterPro" id="IPR019814">
    <property type="entry name" value="Translation_initiation_fac_3_N"/>
</dbReference>
<dbReference type="GO" id="GO:0003743">
    <property type="term" value="F:translation initiation factor activity"/>
    <property type="evidence" value="ECO:0007669"/>
    <property type="project" value="UniProtKB-KW"/>
</dbReference>
<evidence type="ECO:0000256" key="4">
    <source>
        <dbReference type="SAM" id="MobiDB-lite"/>
    </source>
</evidence>
<dbReference type="GO" id="GO:0032790">
    <property type="term" value="P:ribosome disassembly"/>
    <property type="evidence" value="ECO:0007669"/>
    <property type="project" value="TreeGrafter"/>
</dbReference>
<dbReference type="InterPro" id="IPR036788">
    <property type="entry name" value="T_IF-3_C_sf"/>
</dbReference>
<name>A0AAW0I8J9_MYOGA</name>
<comment type="similarity">
    <text evidence="1">Belongs to the IF-3 family.</text>
</comment>
<dbReference type="FunFam" id="3.30.110.10:FF:000004">
    <property type="entry name" value="Translation initiation factor IF-3, mitochondrial"/>
    <property type="match status" value="1"/>
</dbReference>
<comment type="caution">
    <text evidence="6">The sequence shown here is derived from an EMBL/GenBank/DDBJ whole genome shotgun (WGS) entry which is preliminary data.</text>
</comment>
<sequence>MKSGNRDCWRHLPFKGLGKSRLLRKPARSFRGARVPICRFLPLAVPGPSSAKVRARRCGAEAEGRVPETVYAEHPRRTGTAAPGFRIQPNCRAPEPQQSQPFSPRRMAVLLKRLTLQTSIGRCFRKPIAKPDPAQLSLAASTMKLMHLTFAKGFSSAGDAHSEKRQKRKDAFTNTGRKISERIIRVLDEKGSDLGLMHRADVIRLMDKQDLRLHDLDTKSKQIQQWIEKKYHVQVTIKKGKNADQPGIEPDEIFNQILQTMPGIATFSSRPKAIKGGTASTCVFRPLSKKEEKAYRDSQEAERRDTLSKDNRNTESDVLCH</sequence>
<dbReference type="PANTHER" id="PTHR10938:SF0">
    <property type="entry name" value="TRANSLATION INITIATION FACTOR IF-3, MITOCHONDRIAL"/>
    <property type="match status" value="1"/>
</dbReference>
<dbReference type="Gene3D" id="3.30.110.10">
    <property type="entry name" value="Translation initiation factor 3 (IF-3), C-terminal domain"/>
    <property type="match status" value="1"/>
</dbReference>
<feature type="domain" description="Translation initiation factor 3 N-terminal" evidence="5">
    <location>
        <begin position="176"/>
        <end position="220"/>
    </location>
</feature>